<name>A0A7R9QZW3_9ACAR</name>
<dbReference type="PANTHER" id="PTHR10925:SF5">
    <property type="entry name" value="RNA CYTIDINE ACETYLTRANSFERASE"/>
    <property type="match status" value="1"/>
</dbReference>
<dbReference type="GO" id="GO:0005524">
    <property type="term" value="F:ATP binding"/>
    <property type="evidence" value="ECO:0007669"/>
    <property type="project" value="UniProtKB-KW"/>
</dbReference>
<feature type="non-terminal residue" evidence="9">
    <location>
        <position position="1"/>
    </location>
</feature>
<dbReference type="InterPro" id="IPR000182">
    <property type="entry name" value="GNAT_dom"/>
</dbReference>
<evidence type="ECO:0000313" key="10">
    <source>
        <dbReference type="Proteomes" id="UP000728032"/>
    </source>
</evidence>
<evidence type="ECO:0000313" key="9">
    <source>
        <dbReference type="EMBL" id="CAD7663715.1"/>
    </source>
</evidence>
<protein>
    <submittedName>
        <fullName evidence="9">Uncharacterized protein</fullName>
    </submittedName>
</protein>
<accession>A0A7R9QZW3</accession>
<dbReference type="CDD" id="cd04301">
    <property type="entry name" value="NAT_SF"/>
    <property type="match status" value="1"/>
</dbReference>
<evidence type="ECO:0000256" key="5">
    <source>
        <dbReference type="ARBA" id="ARBA00022840"/>
    </source>
</evidence>
<dbReference type="InterPro" id="IPR027417">
    <property type="entry name" value="P-loop_NTPase"/>
</dbReference>
<dbReference type="GO" id="GO:0000049">
    <property type="term" value="F:tRNA binding"/>
    <property type="evidence" value="ECO:0007669"/>
    <property type="project" value="TreeGrafter"/>
</dbReference>
<evidence type="ECO:0000256" key="3">
    <source>
        <dbReference type="ARBA" id="ARBA00022694"/>
    </source>
</evidence>
<dbReference type="GO" id="GO:1990883">
    <property type="term" value="F:18S rRNA cytidine N-acetyltransferase activity"/>
    <property type="evidence" value="ECO:0007669"/>
    <property type="project" value="TreeGrafter"/>
</dbReference>
<dbReference type="OrthoDB" id="10067491at2759"/>
<reference evidence="9" key="1">
    <citation type="submission" date="2020-11" db="EMBL/GenBank/DDBJ databases">
        <authorList>
            <person name="Tran Van P."/>
        </authorList>
    </citation>
    <scope>NUCLEOTIDE SEQUENCE</scope>
</reference>
<dbReference type="Pfam" id="PF13718">
    <property type="entry name" value="GNAT_acetyltr_2"/>
    <property type="match status" value="1"/>
</dbReference>
<dbReference type="Proteomes" id="UP000728032">
    <property type="component" value="Unassembled WGS sequence"/>
</dbReference>
<dbReference type="SUPFAM" id="SSF55729">
    <property type="entry name" value="Acyl-CoA N-acyltransferases (Nat)"/>
    <property type="match status" value="1"/>
</dbReference>
<dbReference type="InterPro" id="IPR007807">
    <property type="entry name" value="TcmA/NAT10_helicase"/>
</dbReference>
<comment type="subcellular location">
    <subcellularLocation>
        <location evidence="1">Nucleus</location>
        <location evidence="1">Nucleolus</location>
    </subcellularLocation>
</comment>
<dbReference type="EMBL" id="OC948891">
    <property type="protein sequence ID" value="CAD7663715.1"/>
    <property type="molecule type" value="Genomic_DNA"/>
</dbReference>
<keyword evidence="10" id="KW-1185">Reference proteome</keyword>
<evidence type="ECO:0000256" key="1">
    <source>
        <dbReference type="ARBA" id="ARBA00004604"/>
    </source>
</evidence>
<dbReference type="Gene3D" id="3.40.630.30">
    <property type="match status" value="1"/>
</dbReference>
<dbReference type="GO" id="GO:0005730">
    <property type="term" value="C:nucleolus"/>
    <property type="evidence" value="ECO:0007669"/>
    <property type="project" value="UniProtKB-SubCell"/>
</dbReference>
<keyword evidence="3" id="KW-0819">tRNA processing</keyword>
<dbReference type="AlphaFoldDB" id="A0A7R9QZW3"/>
<evidence type="ECO:0000256" key="6">
    <source>
        <dbReference type="ARBA" id="ARBA00023315"/>
    </source>
</evidence>
<dbReference type="Pfam" id="PF05127">
    <property type="entry name" value="NAT10_TcmA_helicase"/>
    <property type="match status" value="1"/>
</dbReference>
<evidence type="ECO:0000259" key="8">
    <source>
        <dbReference type="Pfam" id="PF13718"/>
    </source>
</evidence>
<keyword evidence="5" id="KW-0067">ATP-binding</keyword>
<dbReference type="InterPro" id="IPR016181">
    <property type="entry name" value="Acyl_CoA_acyltransferase"/>
</dbReference>
<dbReference type="GO" id="GO:1904812">
    <property type="term" value="P:rRNA acetylation involved in maturation of SSU-rRNA"/>
    <property type="evidence" value="ECO:0007669"/>
    <property type="project" value="TreeGrafter"/>
</dbReference>
<dbReference type="GO" id="GO:0030686">
    <property type="term" value="C:90S preribosome"/>
    <property type="evidence" value="ECO:0007669"/>
    <property type="project" value="TreeGrafter"/>
</dbReference>
<organism evidence="9">
    <name type="scientific">Oppiella nova</name>
    <dbReference type="NCBI Taxonomy" id="334625"/>
    <lineage>
        <taxon>Eukaryota</taxon>
        <taxon>Metazoa</taxon>
        <taxon>Ecdysozoa</taxon>
        <taxon>Arthropoda</taxon>
        <taxon>Chelicerata</taxon>
        <taxon>Arachnida</taxon>
        <taxon>Acari</taxon>
        <taxon>Acariformes</taxon>
        <taxon>Sarcoptiformes</taxon>
        <taxon>Oribatida</taxon>
        <taxon>Brachypylina</taxon>
        <taxon>Oppioidea</taxon>
        <taxon>Oppiidae</taxon>
        <taxon>Oppiella</taxon>
    </lineage>
</organism>
<evidence type="ECO:0000256" key="4">
    <source>
        <dbReference type="ARBA" id="ARBA00022741"/>
    </source>
</evidence>
<dbReference type="PANTHER" id="PTHR10925">
    <property type="entry name" value="N-ACETYLTRANSFERASE 10"/>
    <property type="match status" value="1"/>
</dbReference>
<evidence type="ECO:0000259" key="7">
    <source>
        <dbReference type="Pfam" id="PF05127"/>
    </source>
</evidence>
<dbReference type="Gene3D" id="3.40.50.300">
    <property type="entry name" value="P-loop containing nucleotide triphosphate hydrolases"/>
    <property type="match status" value="1"/>
</dbReference>
<dbReference type="InterPro" id="IPR032672">
    <property type="entry name" value="TmcA/NAT10/Kre33"/>
</dbReference>
<dbReference type="GO" id="GO:0008033">
    <property type="term" value="P:tRNA processing"/>
    <property type="evidence" value="ECO:0007669"/>
    <property type="project" value="UniProtKB-KW"/>
</dbReference>
<proteinExistence type="predicted"/>
<keyword evidence="6" id="KW-0012">Acyltransferase</keyword>
<dbReference type="EMBL" id="CAJPVJ010034066">
    <property type="protein sequence ID" value="CAG2180852.1"/>
    <property type="molecule type" value="Genomic_DNA"/>
</dbReference>
<keyword evidence="4" id="KW-0547">Nucleotide-binding</keyword>
<feature type="non-terminal residue" evidence="9">
    <location>
        <position position="371"/>
    </location>
</feature>
<sequence>TIQYIHPTDALKNKLLSQSAELVVIDEAAAIPLPIVKSLIGPYLVFMSSTINGYEGTGRSLSLKLLQQLRQQSHSFSQKAGTAVTGRALHELTLDESIRYQSGDDVELWLNRLLCLDATIVESVPTGGCPLPADCHLYYINRDTLFSYHSASEAFLQRIMALYVSSHYKNTPNDLQMMSDAPQHHLFCLLPPMTDKQRSKGKIPDVLCFLQVCLEGQISENSIMNSLSRGKRAAGDLIPWTISQQFQDSRFGSLSGARVIRIATNPNYQGMGYGSRALRLLEDYFCGQFNVDLTEDAVSAVSDGNESDGKALKPLLLSLNERKAEELDYLGVSFGLTADLLKFWKKSGFVPIYVRQTANELTGEHSCIMLK</sequence>
<feature type="domain" description="N-acetyltransferase" evidence="8">
    <location>
        <begin position="158"/>
        <end position="371"/>
    </location>
</feature>
<keyword evidence="2" id="KW-0808">Transferase</keyword>
<gene>
    <name evidence="9" type="ORF">ONB1V03_LOCUS20273</name>
</gene>
<evidence type="ECO:0000256" key="2">
    <source>
        <dbReference type="ARBA" id="ARBA00022679"/>
    </source>
</evidence>
<feature type="domain" description="TcmA/NAT10 helicase" evidence="7">
    <location>
        <begin position="1"/>
        <end position="117"/>
    </location>
</feature>